<dbReference type="OrthoDB" id="8111537at2"/>
<evidence type="ECO:0000313" key="2">
    <source>
        <dbReference type="EMBL" id="PJJ82285.1"/>
    </source>
</evidence>
<dbReference type="EMBL" id="PGFH01000001">
    <property type="protein sequence ID" value="PJJ82285.1"/>
    <property type="molecule type" value="Genomic_DNA"/>
</dbReference>
<dbReference type="SUPFAM" id="SSF53474">
    <property type="entry name" value="alpha/beta-Hydrolases"/>
    <property type="match status" value="1"/>
</dbReference>
<evidence type="ECO:0000313" key="3">
    <source>
        <dbReference type="Proteomes" id="UP000231742"/>
    </source>
</evidence>
<dbReference type="Pfam" id="PF12697">
    <property type="entry name" value="Abhydrolase_6"/>
    <property type="match status" value="1"/>
</dbReference>
<dbReference type="AlphaFoldDB" id="A0A2M9D982"/>
<dbReference type="InterPro" id="IPR000073">
    <property type="entry name" value="AB_hydrolase_1"/>
</dbReference>
<dbReference type="Gene3D" id="3.40.50.1820">
    <property type="entry name" value="alpha/beta hydrolase"/>
    <property type="match status" value="1"/>
</dbReference>
<dbReference type="RefSeq" id="WP_100388893.1">
    <property type="nucleotide sequence ID" value="NZ_BMZU01000001.1"/>
</dbReference>
<accession>A0A2M9D982</accession>
<keyword evidence="3" id="KW-1185">Reference proteome</keyword>
<evidence type="ECO:0000259" key="1">
    <source>
        <dbReference type="Pfam" id="PF12697"/>
    </source>
</evidence>
<feature type="domain" description="AB hydrolase-1" evidence="1">
    <location>
        <begin position="166"/>
        <end position="375"/>
    </location>
</feature>
<dbReference type="InterPro" id="IPR029058">
    <property type="entry name" value="AB_hydrolase_fold"/>
</dbReference>
<dbReference type="InterPro" id="IPR052920">
    <property type="entry name" value="DNA-binding_regulatory"/>
</dbReference>
<protein>
    <recommendedName>
        <fullName evidence="1">AB hydrolase-1 domain-containing protein</fullName>
    </recommendedName>
</protein>
<sequence>MPVSSQLRVAAKVVGGVAVAAVAAAGIALASGAALSVYFARRIVTPPGIADSTLRVLAVGESTIVLSSAAESRAPGRFSLWFADNSGLARIGPVVSQGAQWVARELIEVEKGVPQPGDNARTSGWFYVTPAGLGLEYSEVMVPTELGPAPAWLVPAARPAATWAIHIHGRGVQRPETVRALGEFHAAGVTSLAVSYRNDTEAPSSSDGRYGLGSTEYRDVDAAISYALAAGAERIILMGWSMGGATALQTLVRSSNRDTIIGLVLDSPVIAWGPTMELHGDLNRIPTPVQRAAQIVLNSDQAPFLVGMEGPLDIAEMNFVNRADELDRPILLMHSEDDGYVPVEPSRALAEARPDIVTYEEFDTAGHTRLWNYDSDRWLTAIRVWLAAQLGADAASVD</sequence>
<gene>
    <name evidence="2" type="ORF">CLV85_1480</name>
</gene>
<comment type="caution">
    <text evidence="2">The sequence shown here is derived from an EMBL/GenBank/DDBJ whole genome shotgun (WGS) entry which is preliminary data.</text>
</comment>
<proteinExistence type="predicted"/>
<dbReference type="Proteomes" id="UP000231742">
    <property type="component" value="Unassembled WGS sequence"/>
</dbReference>
<name>A0A2M9D982_9MICO</name>
<organism evidence="2 3">
    <name type="scientific">Salinibacterium amurskyense</name>
    <dbReference type="NCBI Taxonomy" id="205941"/>
    <lineage>
        <taxon>Bacteria</taxon>
        <taxon>Bacillati</taxon>
        <taxon>Actinomycetota</taxon>
        <taxon>Actinomycetes</taxon>
        <taxon>Micrococcales</taxon>
        <taxon>Microbacteriaceae</taxon>
        <taxon>Salinibacterium</taxon>
    </lineage>
</organism>
<reference evidence="2 3" key="1">
    <citation type="submission" date="2017-11" db="EMBL/GenBank/DDBJ databases">
        <title>Genomic Encyclopedia of Archaeal and Bacterial Type Strains, Phase II (KMG-II): From Individual Species to Whole Genera.</title>
        <authorList>
            <person name="Goeker M."/>
        </authorList>
    </citation>
    <scope>NUCLEOTIDE SEQUENCE [LARGE SCALE GENOMIC DNA]</scope>
    <source>
        <strain evidence="2 3">DSM 16400</strain>
    </source>
</reference>
<dbReference type="PANTHER" id="PTHR43358:SF4">
    <property type="entry name" value="ALPHA_BETA HYDROLASE FOLD-1 DOMAIN-CONTAINING PROTEIN"/>
    <property type="match status" value="1"/>
</dbReference>
<dbReference type="PANTHER" id="PTHR43358">
    <property type="entry name" value="ALPHA/BETA-HYDROLASE"/>
    <property type="match status" value="1"/>
</dbReference>
<dbReference type="GO" id="GO:0003824">
    <property type="term" value="F:catalytic activity"/>
    <property type="evidence" value="ECO:0007669"/>
    <property type="project" value="UniProtKB-ARBA"/>
</dbReference>